<keyword evidence="2" id="KW-1185">Reference proteome</keyword>
<organism evidence="1 2">
    <name type="scientific">Altericroceibacterium spongiae</name>
    <dbReference type="NCBI Taxonomy" id="2320269"/>
    <lineage>
        <taxon>Bacteria</taxon>
        <taxon>Pseudomonadati</taxon>
        <taxon>Pseudomonadota</taxon>
        <taxon>Alphaproteobacteria</taxon>
        <taxon>Sphingomonadales</taxon>
        <taxon>Erythrobacteraceae</taxon>
        <taxon>Altericroceibacterium</taxon>
    </lineage>
</organism>
<dbReference type="Proteomes" id="UP000284395">
    <property type="component" value="Unassembled WGS sequence"/>
</dbReference>
<evidence type="ECO:0000313" key="1">
    <source>
        <dbReference type="EMBL" id="RKF18376.1"/>
    </source>
</evidence>
<accession>A0A420ECH4</accession>
<sequence>MTKFRFVTPNRIGKWYADLELAQRFAHTIGAGFLDSRSGRFVAYPGTKLETSSGETFIAG</sequence>
<dbReference type="OrthoDB" id="7508926at2"/>
<dbReference type="AlphaFoldDB" id="A0A420ECH4"/>
<evidence type="ECO:0000313" key="2">
    <source>
        <dbReference type="Proteomes" id="UP000284395"/>
    </source>
</evidence>
<gene>
    <name evidence="1" type="ORF">D6851_14645</name>
</gene>
<comment type="caution">
    <text evidence="1">The sequence shown here is derived from an EMBL/GenBank/DDBJ whole genome shotgun (WGS) entry which is preliminary data.</text>
</comment>
<proteinExistence type="predicted"/>
<dbReference type="EMBL" id="RAPF01000009">
    <property type="protein sequence ID" value="RKF18376.1"/>
    <property type="molecule type" value="Genomic_DNA"/>
</dbReference>
<protein>
    <submittedName>
        <fullName evidence="1">Uncharacterized protein</fullName>
    </submittedName>
</protein>
<name>A0A420ECH4_9SPHN</name>
<dbReference type="RefSeq" id="WP_120325650.1">
    <property type="nucleotide sequence ID" value="NZ_RAPF01000009.1"/>
</dbReference>
<reference evidence="1 2" key="1">
    <citation type="submission" date="2018-09" db="EMBL/GenBank/DDBJ databases">
        <title>Altererythrobacter spongiae sp. nov., isolated from a marine sponge.</title>
        <authorList>
            <person name="Zhuang L."/>
            <person name="Luo L."/>
        </authorList>
    </citation>
    <scope>NUCLEOTIDE SEQUENCE [LARGE SCALE GENOMIC DNA]</scope>
    <source>
        <strain evidence="1 2">HN-Y73</strain>
    </source>
</reference>